<dbReference type="Gene3D" id="2.30.40.10">
    <property type="entry name" value="Urease, subunit C, domain 1"/>
    <property type="match status" value="1"/>
</dbReference>
<dbReference type="InterPro" id="IPR011778">
    <property type="entry name" value="Hydantoinase/dihydroPyrase"/>
</dbReference>
<dbReference type="InterPro" id="IPR032466">
    <property type="entry name" value="Metal_Hydrolase"/>
</dbReference>
<dbReference type="GO" id="GO:0005829">
    <property type="term" value="C:cytosol"/>
    <property type="evidence" value="ECO:0007669"/>
    <property type="project" value="TreeGrafter"/>
</dbReference>
<dbReference type="InterPro" id="IPR006680">
    <property type="entry name" value="Amidohydro-rel"/>
</dbReference>
<dbReference type="SUPFAM" id="SSF51556">
    <property type="entry name" value="Metallo-dependent hydrolases"/>
    <property type="match status" value="1"/>
</dbReference>
<evidence type="ECO:0000313" key="5">
    <source>
        <dbReference type="Proteomes" id="UP000694680"/>
    </source>
</evidence>
<dbReference type="GO" id="GO:0004157">
    <property type="term" value="F:dihydropyrimidinase activity"/>
    <property type="evidence" value="ECO:0007669"/>
    <property type="project" value="TreeGrafter"/>
</dbReference>
<dbReference type="SUPFAM" id="SSF51338">
    <property type="entry name" value="Composite domain of metallo-dependent hydrolases"/>
    <property type="match status" value="2"/>
</dbReference>
<proteinExistence type="inferred from homology"/>
<name>A0A8C5FZV2_GOUWI</name>
<dbReference type="Ensembl" id="ENSGWIT00000004678.1">
    <property type="protein sequence ID" value="ENSGWIP00000004364.1"/>
    <property type="gene ID" value="ENSGWIG00000002346.1"/>
</dbReference>
<reference evidence="4" key="2">
    <citation type="submission" date="2025-08" db="UniProtKB">
        <authorList>
            <consortium name="Ensembl"/>
        </authorList>
    </citation>
    <scope>IDENTIFICATION</scope>
</reference>
<reference evidence="4" key="3">
    <citation type="submission" date="2025-09" db="UniProtKB">
        <authorList>
            <consortium name="Ensembl"/>
        </authorList>
    </citation>
    <scope>IDENTIFICATION</scope>
</reference>
<dbReference type="PANTHER" id="PTHR11647:SF50">
    <property type="entry name" value="DIHYDROPYRIMIDINASE"/>
    <property type="match status" value="1"/>
</dbReference>
<dbReference type="FunFam" id="3.20.20.140:FF:000076">
    <property type="entry name" value="Dihydropyrimidinase like 2"/>
    <property type="match status" value="1"/>
</dbReference>
<dbReference type="GeneID" id="114478142"/>
<evidence type="ECO:0000256" key="1">
    <source>
        <dbReference type="ARBA" id="ARBA00008829"/>
    </source>
</evidence>
<comment type="PTM">
    <text evidence="2">Carbamylation allows a single lysine to coordinate two divalent metal cations.</text>
</comment>
<keyword evidence="5" id="KW-1185">Reference proteome</keyword>
<dbReference type="InterPro" id="IPR050378">
    <property type="entry name" value="Metallo-dep_Hydrolases_sf"/>
</dbReference>
<organism evidence="4 5">
    <name type="scientific">Gouania willdenowi</name>
    <name type="common">Blunt-snouted clingfish</name>
    <name type="synonym">Lepadogaster willdenowi</name>
    <dbReference type="NCBI Taxonomy" id="441366"/>
    <lineage>
        <taxon>Eukaryota</taxon>
        <taxon>Metazoa</taxon>
        <taxon>Chordata</taxon>
        <taxon>Craniata</taxon>
        <taxon>Vertebrata</taxon>
        <taxon>Euteleostomi</taxon>
        <taxon>Actinopterygii</taxon>
        <taxon>Neopterygii</taxon>
        <taxon>Teleostei</taxon>
        <taxon>Neoteleostei</taxon>
        <taxon>Acanthomorphata</taxon>
        <taxon>Ovalentaria</taxon>
        <taxon>Blenniimorphae</taxon>
        <taxon>Blenniiformes</taxon>
        <taxon>Gobiesocoidei</taxon>
        <taxon>Gobiesocidae</taxon>
        <taxon>Gobiesocinae</taxon>
        <taxon>Gouania</taxon>
    </lineage>
</organism>
<dbReference type="Gene3D" id="3.20.20.140">
    <property type="entry name" value="Metal-dependent hydrolases"/>
    <property type="match status" value="1"/>
</dbReference>
<dbReference type="Pfam" id="PF01979">
    <property type="entry name" value="Amidohydro_1"/>
    <property type="match status" value="1"/>
</dbReference>
<protein>
    <recommendedName>
        <fullName evidence="3">Amidohydrolase-related domain-containing protein</fullName>
    </recommendedName>
</protein>
<evidence type="ECO:0000313" key="4">
    <source>
        <dbReference type="Ensembl" id="ENSGWIP00000004364.1"/>
    </source>
</evidence>
<dbReference type="InterPro" id="IPR011059">
    <property type="entry name" value="Metal-dep_hydrolase_composite"/>
</dbReference>
<evidence type="ECO:0000259" key="3">
    <source>
        <dbReference type="Pfam" id="PF01979"/>
    </source>
</evidence>
<dbReference type="AlphaFoldDB" id="A0A8C5FZV2"/>
<accession>A0A8C5FZV2</accession>
<feature type="domain" description="Amidohydrolase-related" evidence="3">
    <location>
        <begin position="54"/>
        <end position="442"/>
    </location>
</feature>
<gene>
    <name evidence="4" type="primary">dpys</name>
</gene>
<feature type="modified residue" description="N6-carboxylysine" evidence="2">
    <location>
        <position position="155"/>
    </location>
</feature>
<dbReference type="NCBIfam" id="TIGR02033">
    <property type="entry name" value="D-hydantoinase"/>
    <property type="match status" value="1"/>
</dbReference>
<dbReference type="Proteomes" id="UP000694680">
    <property type="component" value="Chromosome 16"/>
</dbReference>
<evidence type="ECO:0000256" key="2">
    <source>
        <dbReference type="PIRSR" id="PIRSR611778-50"/>
    </source>
</evidence>
<reference evidence="4" key="1">
    <citation type="submission" date="2020-06" db="EMBL/GenBank/DDBJ databases">
        <authorList>
            <consortium name="Wellcome Sanger Institute Data Sharing"/>
        </authorList>
    </citation>
    <scope>NUCLEOTIDE SEQUENCE [LARGE SCALE GENOMIC DNA]</scope>
</reference>
<comment type="similarity">
    <text evidence="1">Belongs to the metallo-dependent hydrolases superfamily. Hydantoinase/dihydropyrimidinase family.</text>
</comment>
<dbReference type="GO" id="GO:0006208">
    <property type="term" value="P:pyrimidine nucleobase catabolic process"/>
    <property type="evidence" value="ECO:0007669"/>
    <property type="project" value="TreeGrafter"/>
</dbReference>
<dbReference type="CTD" id="1807"/>
<dbReference type="CDD" id="cd01314">
    <property type="entry name" value="D-HYD"/>
    <property type="match status" value="1"/>
</dbReference>
<dbReference type="OrthoDB" id="10258955at2759"/>
<dbReference type="PANTHER" id="PTHR11647">
    <property type="entry name" value="HYDRANTOINASE/DIHYDROPYRIMIDINASE FAMILY MEMBER"/>
    <property type="match status" value="1"/>
</dbReference>
<sequence>MAEPSRILITGGKVVNEDCSVISDVYIENGKIVEVGLNLQIPAGVRVIDATSKLVIPGGIDTHTHLDLAFMGTRSVDDFYIGTRAALAGGTTMVLDFSIPKKDTSLLEAYNSWRENADAKVCCDYSLHVAVTWWSDTVKKEMETLAKEKGVTSFKMFMAYKGVFMLTDAELHAAFSQCKEIGAIAQVHAENGDLIAEGAKKMLSLGITGPEGHELCRPEEVEAEATQRAITIASAVNCPLYVVHVMSKSAAKVVANARREGHVVFGEPIAAGLGLDGTHYWHQDWGHAAGFVMGPPLRPDPSTPGYLMDLLANDDLSVTGTDNCTFNVCQKALGKDDFTKIPNGVNGVEDRMSVIWEKGVHSGKMDENRFVAVTSSNAAKIFNFYPQKGRIAKGSDADVVIWDPTKTRKISAQTHHQAVDYNIFEGMECHGVPVVTISRGKVAYEDGVLNVTPGDGRFIHRKPFSEFVYKRIKQRDQVGQPTAVIRKPYEGKVSSV</sequence>
<dbReference type="RefSeq" id="XP_028326792.1">
    <property type="nucleotide sequence ID" value="XM_028470991.1"/>
</dbReference>